<keyword evidence="4" id="KW-0159">Chromosome partition</keyword>
<feature type="region of interest" description="Disordered" evidence="5">
    <location>
        <begin position="2060"/>
        <end position="2084"/>
    </location>
</feature>
<feature type="region of interest" description="Disordered" evidence="5">
    <location>
        <begin position="43"/>
        <end position="76"/>
    </location>
</feature>
<dbReference type="PANTHER" id="PTHR12792">
    <property type="entry name" value="EXTRA SPINDLE POLES 1-RELATED"/>
    <property type="match status" value="1"/>
</dbReference>
<dbReference type="Pfam" id="PF03568">
    <property type="entry name" value="Separin_C"/>
    <property type="match status" value="1"/>
</dbReference>
<dbReference type="InterPro" id="IPR005314">
    <property type="entry name" value="Peptidase_C50"/>
</dbReference>
<dbReference type="InterPro" id="IPR011990">
    <property type="entry name" value="TPR-like_helical_dom_sf"/>
</dbReference>
<evidence type="ECO:0000256" key="3">
    <source>
        <dbReference type="ARBA" id="ARBA00022801"/>
    </source>
</evidence>
<dbReference type="GO" id="GO:0006508">
    <property type="term" value="P:proteolysis"/>
    <property type="evidence" value="ECO:0007669"/>
    <property type="project" value="InterPro"/>
</dbReference>
<name>A0A1D9Q603_SCLS1</name>
<feature type="region of interest" description="Disordered" evidence="5">
    <location>
        <begin position="118"/>
        <end position="167"/>
    </location>
</feature>
<proteinExistence type="predicted"/>
<evidence type="ECO:0000313" key="8">
    <source>
        <dbReference type="Proteomes" id="UP000177798"/>
    </source>
</evidence>
<dbReference type="InterPro" id="IPR030397">
    <property type="entry name" value="SEPARIN_core_dom"/>
</dbReference>
<evidence type="ECO:0000259" key="6">
    <source>
        <dbReference type="PROSITE" id="PS51700"/>
    </source>
</evidence>
<evidence type="ECO:0000313" key="7">
    <source>
        <dbReference type="EMBL" id="APA10222.1"/>
    </source>
</evidence>
<evidence type="ECO:0000256" key="4">
    <source>
        <dbReference type="ARBA" id="ARBA00022829"/>
    </source>
</evidence>
<accession>A0A1D9Q603</accession>
<feature type="region of interest" description="Disordered" evidence="5">
    <location>
        <begin position="1470"/>
        <end position="1504"/>
    </location>
</feature>
<gene>
    <name evidence="7" type="ORF">sscle_06g049920</name>
</gene>
<dbReference type="SUPFAM" id="SSF48452">
    <property type="entry name" value="TPR-like"/>
    <property type="match status" value="1"/>
</dbReference>
<dbReference type="GO" id="GO:0000280">
    <property type="term" value="P:nuclear division"/>
    <property type="evidence" value="ECO:0007669"/>
    <property type="project" value="UniProtKB-ARBA"/>
</dbReference>
<dbReference type="EMBL" id="CP017819">
    <property type="protein sequence ID" value="APA10222.1"/>
    <property type="molecule type" value="Genomic_DNA"/>
</dbReference>
<protein>
    <recommendedName>
        <fullName evidence="2">separase</fullName>
        <ecNumber evidence="2">3.4.22.49</ecNumber>
    </recommendedName>
</protein>
<evidence type="ECO:0000256" key="5">
    <source>
        <dbReference type="SAM" id="MobiDB-lite"/>
    </source>
</evidence>
<evidence type="ECO:0000256" key="2">
    <source>
        <dbReference type="ARBA" id="ARBA00012489"/>
    </source>
</evidence>
<dbReference type="Proteomes" id="UP000177798">
    <property type="component" value="Chromosome 6"/>
</dbReference>
<dbReference type="Gene3D" id="1.25.40.10">
    <property type="entry name" value="Tetratricopeptide repeat domain"/>
    <property type="match status" value="1"/>
</dbReference>
<dbReference type="PANTHER" id="PTHR12792:SF0">
    <property type="entry name" value="SEPARIN"/>
    <property type="match status" value="1"/>
</dbReference>
<organism evidence="7 8">
    <name type="scientific">Sclerotinia sclerotiorum (strain ATCC 18683 / 1980 / Ss-1)</name>
    <name type="common">White mold</name>
    <name type="synonym">Whetzelinia sclerotiorum</name>
    <dbReference type="NCBI Taxonomy" id="665079"/>
    <lineage>
        <taxon>Eukaryota</taxon>
        <taxon>Fungi</taxon>
        <taxon>Dikarya</taxon>
        <taxon>Ascomycota</taxon>
        <taxon>Pezizomycotina</taxon>
        <taxon>Leotiomycetes</taxon>
        <taxon>Helotiales</taxon>
        <taxon>Sclerotiniaceae</taxon>
        <taxon>Sclerotinia</taxon>
    </lineage>
</organism>
<dbReference type="VEuPathDB" id="FungiDB:sscle_06g049920"/>
<keyword evidence="3" id="KW-0378">Hydrolase</keyword>
<reference evidence="8" key="1">
    <citation type="journal article" date="2017" name="Genome Biol. Evol.">
        <title>The complete genome sequence of the phytopathogenic fungus Sclerotinia sclerotiorum reveals insights into the genome architecture of broad host range pathogens.</title>
        <authorList>
            <person name="Derbyshire M."/>
            <person name="Denton-Giles M."/>
            <person name="Hegedus D."/>
            <person name="Seifbarghy S."/>
            <person name="Rollins J."/>
            <person name="van Kan J."/>
            <person name="Seidl M.F."/>
            <person name="Faino L."/>
            <person name="Mbengue M."/>
            <person name="Navaud O."/>
            <person name="Raffaele S."/>
            <person name="Hammond-Kosack K."/>
            <person name="Heard S."/>
            <person name="Oliver R."/>
        </authorList>
    </citation>
    <scope>NUCLEOTIDE SEQUENCE [LARGE SCALE GENOMIC DNA]</scope>
    <source>
        <strain evidence="8">ATCC 18683 / 1980 / Ss-1</strain>
    </source>
</reference>
<dbReference type="GO" id="GO:0005634">
    <property type="term" value="C:nucleus"/>
    <property type="evidence" value="ECO:0007669"/>
    <property type="project" value="InterPro"/>
</dbReference>
<dbReference type="OrthoDB" id="10255632at2759"/>
<feature type="domain" description="Peptidase C50" evidence="6">
    <location>
        <begin position="1917"/>
        <end position="2012"/>
    </location>
</feature>
<sequence>MNSSQQSADAVRAAISSTTTCTLATVTLLSELLASKATTLSIPGSSKTVSRATAKPTKKGAIRAPASRSMVNEADKENTNANNNLELLSPKEKFTLATETINITLKTLTEAIKVPTQLRKAPTTKEKAAARKGLRRSSSVPQAPLQPQALNRVSSSPNISKTRERSTFTASTCAPGVRAIAECARAAFLCLRGFQLANVAGLTMPHLQLENGMSVLIGKLLALGLEDLATKELRILKRRLDIEIGGKSAPVAKDTATIAAPQTLAELLDFGKISVTGAKLSLVITTQLQVLRLMIASRKPKSIEAAVPFLRPGYASSPVKLLLRVAEDPAQVNKTARQLQTLSDMLLSMSPSVSASEDATALDCKVSITPYATFMLQALALDVRLSWWKLANHVGNVEKDIFDPFLRCVQAYARRSQNEATKVYTTCSNAYSHIEKVSLKYETTGLKSAPALMGIYRLLGSLSKEANAIDEAIGWVEIARSLLDPKGDSNARYSALTARLVSLSLRDPQHKQTEKLLTELLDVLERPFKGEASEIEELLIEVSSARRAAITALSNPVPEVSSNTNDSLSVEVRRMCESLVSLCPRLSLRYIGRKPDESAPSKEVVRFEQRRKFITKSSVYAIDSALFLVKLLLKQEASPWENIDSLLQDCLTVLDRLEHSSMEAENFDSGQCYIKISNLYFMYFLEIRRNSDLGKDTPQARVVLRRSIDCLKSRSLSDRKAGLISMKLERMADLSKTTGRFDELFEALVMLRDEMVENGVLCKVVEGARNISILNAWECSEDASVLARTIQSLVKVYLNHPEVSVEPWLFDISWTDEQKGAVLEHQLDILAGLTNPTSVAVDLKRKVFDNLLSLYDLNQYPVRRLRAMTIFQHSHDKQTESSMLDTLGALMTKSIDFETSQDSGLAGYVRHWVAMAMSIIELQKDEISIKVLNNCIVNWRKIRSAVETVAAMQLRIENIPQLLLHLQSLANFMEMRGLETDKLVILRLIADYNELYCEVSGHNDIVSTYSALGLSWLQLGYSGKAGLALDKAQSFSLRSNLGAKTDLHIAYSQYMLALGNLEKCQFHLECAEGAFILERKEIEEDKAPLSLQEKTRLNCVVAKASLIRSMLAIEQGGSESALIHAKQSVRLLRRAWATTEAILQKKKLAAARKEDSEKIAHELSQLDISTNKIADHPHPQDSPSGIGFWPLVSPLFQGLVHLSNLYAHHGLFQETLHYAEQAHELIKAFNFDGQTAIALATLGSIWTKAGDLDKGTDYLTDAEKYYKNGIEGKSSVTVACQVGRLRGMLGDRKAEIACLEEANQTLKTLLDPTFLAALESGNTGSEQVPDTLKTGMQTLETSKRKAPVARKTTVRKKEPVPRKLVIRSKNPTPIESSVSTECPQLDSLRANILWQLADALMSVKRRNEAQVLLEEAGKCSNSQLDEVYRGLSEARCLLVRCMEQMASDPVYSVLQDSTLSFPSVVGSLKGSKGHVEKPNSAHQSPPRKTQASKSGRGAKSPAPDSLFDKLHRAQEILVETYPVAFLVAPISVMHKITSLLNNVSILLSAAGPIKGRSQPGLASCSIDSARTLAFRRERKVILQETCIPELDDLRWPDCGAMSRRSSLGASLSFCDIPKFQKEYIDILPKTWTAFSISLSENRQELSITKLQTGHSPFVLRLPLGRNNSMDADEEVFGFEQGKCELLDIIDSAKANSQSGPSRTGREAKLAWWAEREELDSRLKDLLENIEKVWLGGFAGIFSQYTRKSDLLARFQKSFENVLDKHLPSRRKSKRNSGPRVTLDSRILELFVGLGDPTADDCDFSEQLTDLLYFVVDVLQFHGELNAYAEIDFDSIVIEIHDALRCYHEAAHSSTEGEEGKHTILILDKALHIFPWESLPCMEGLAVSRLPSLGCLRDRISKQQKTESEGPEGHYIDRNNGAYILNPEGDLKATQATFQAPLEALPSWSGITNRAPSEEEIKYELQNKDVFLYFGHGSGGQFIRSKEIRKMEKCAVAILMGCSSGALTDYGEFELGGQPVHYMHAGSAALVATLWDVTDRDIDRFAGKMLEGWGLLGGEGEKAEAREKKEGKDRGRGKKARAERDEEHGQKLSLIEAVAKAKGACKLKYLNAAAVCVYGIPVYIRD</sequence>
<evidence type="ECO:0000256" key="1">
    <source>
        <dbReference type="ARBA" id="ARBA00000451"/>
    </source>
</evidence>
<dbReference type="EC" id="3.4.22.49" evidence="2"/>
<feature type="compositionally biased region" description="Polar residues" evidence="5">
    <location>
        <begin position="1480"/>
        <end position="1493"/>
    </location>
</feature>
<dbReference type="GO" id="GO:0004197">
    <property type="term" value="F:cysteine-type endopeptidase activity"/>
    <property type="evidence" value="ECO:0007669"/>
    <property type="project" value="InterPro"/>
</dbReference>
<dbReference type="GO" id="GO:0098813">
    <property type="term" value="P:nuclear chromosome segregation"/>
    <property type="evidence" value="ECO:0007669"/>
    <property type="project" value="UniProtKB-ARBA"/>
</dbReference>
<feature type="compositionally biased region" description="Polar residues" evidence="5">
    <location>
        <begin position="148"/>
        <end position="160"/>
    </location>
</feature>
<dbReference type="PROSITE" id="PS51700">
    <property type="entry name" value="SEPARIN"/>
    <property type="match status" value="1"/>
</dbReference>
<comment type="catalytic activity">
    <reaction evidence="1">
        <text>All bonds known to be hydrolyzed by this endopeptidase have arginine in P1 and an acidic residue in P4. P6 is often occupied by an acidic residue or by a hydroxy-amino-acid residue, the phosphorylation of which enhances cleavage.</text>
        <dbReference type="EC" id="3.4.22.49"/>
    </reaction>
</comment>